<dbReference type="EMBL" id="DXGI01000318">
    <property type="protein sequence ID" value="HIW79147.1"/>
    <property type="molecule type" value="Genomic_DNA"/>
</dbReference>
<evidence type="ECO:0000313" key="1">
    <source>
        <dbReference type="EMBL" id="HIW79147.1"/>
    </source>
</evidence>
<dbReference type="Proteomes" id="UP000824264">
    <property type="component" value="Unassembled WGS sequence"/>
</dbReference>
<name>A0A9D1R2Y6_9BACT</name>
<evidence type="ECO:0000313" key="2">
    <source>
        <dbReference type="Proteomes" id="UP000824264"/>
    </source>
</evidence>
<comment type="caution">
    <text evidence="1">The sequence shown here is derived from an EMBL/GenBank/DDBJ whole genome shotgun (WGS) entry which is preliminary data.</text>
</comment>
<dbReference type="AlphaFoldDB" id="A0A9D1R2Y6"/>
<organism evidence="1 2">
    <name type="scientific">Candidatus Bilophila faecipullorum</name>
    <dbReference type="NCBI Taxonomy" id="2838482"/>
    <lineage>
        <taxon>Bacteria</taxon>
        <taxon>Pseudomonadati</taxon>
        <taxon>Thermodesulfobacteriota</taxon>
        <taxon>Desulfovibrionia</taxon>
        <taxon>Desulfovibrionales</taxon>
        <taxon>Desulfovibrionaceae</taxon>
        <taxon>Bilophila</taxon>
    </lineage>
</organism>
<proteinExistence type="predicted"/>
<sequence length="70" mass="7814">MLTLWEDDYAPPGTGLIKTLEKAKSITQHNQEGFAGFRRLTLDYGRNLSGQRFPAAIVSCWDEEPAVKSS</sequence>
<reference evidence="1" key="2">
    <citation type="submission" date="2021-04" db="EMBL/GenBank/DDBJ databases">
        <authorList>
            <person name="Gilroy R."/>
        </authorList>
    </citation>
    <scope>NUCLEOTIDE SEQUENCE</scope>
    <source>
        <strain evidence="1">ChiSxjej5B17-1746</strain>
    </source>
</reference>
<gene>
    <name evidence="1" type="ORF">H9874_08395</name>
</gene>
<reference evidence="1" key="1">
    <citation type="journal article" date="2021" name="PeerJ">
        <title>Extensive microbial diversity within the chicken gut microbiome revealed by metagenomics and culture.</title>
        <authorList>
            <person name="Gilroy R."/>
            <person name="Ravi A."/>
            <person name="Getino M."/>
            <person name="Pursley I."/>
            <person name="Horton D.L."/>
            <person name="Alikhan N.F."/>
            <person name="Baker D."/>
            <person name="Gharbi K."/>
            <person name="Hall N."/>
            <person name="Watson M."/>
            <person name="Adriaenssens E.M."/>
            <person name="Foster-Nyarko E."/>
            <person name="Jarju S."/>
            <person name="Secka A."/>
            <person name="Antonio M."/>
            <person name="Oren A."/>
            <person name="Chaudhuri R.R."/>
            <person name="La Ragione R."/>
            <person name="Hildebrand F."/>
            <person name="Pallen M.J."/>
        </authorList>
    </citation>
    <scope>NUCLEOTIDE SEQUENCE</scope>
    <source>
        <strain evidence="1">ChiSxjej5B17-1746</strain>
    </source>
</reference>
<accession>A0A9D1R2Y6</accession>
<protein>
    <submittedName>
        <fullName evidence="1">Uncharacterized protein</fullName>
    </submittedName>
</protein>